<name>A0A060SFI9_PYCCI</name>
<evidence type="ECO:0000313" key="3">
    <source>
        <dbReference type="Proteomes" id="UP000029665"/>
    </source>
</evidence>
<dbReference type="OMA" id="VANTEKW"/>
<dbReference type="Pfam" id="PF08031">
    <property type="entry name" value="BBE"/>
    <property type="match status" value="1"/>
</dbReference>
<dbReference type="InterPro" id="IPR012951">
    <property type="entry name" value="BBE"/>
</dbReference>
<feature type="domain" description="Berberine/berberine-like" evidence="1">
    <location>
        <begin position="200"/>
        <end position="237"/>
    </location>
</feature>
<dbReference type="GO" id="GO:0050660">
    <property type="term" value="F:flavin adenine dinucleotide binding"/>
    <property type="evidence" value="ECO:0007669"/>
    <property type="project" value="InterPro"/>
</dbReference>
<dbReference type="GO" id="GO:0016491">
    <property type="term" value="F:oxidoreductase activity"/>
    <property type="evidence" value="ECO:0007669"/>
    <property type="project" value="InterPro"/>
</dbReference>
<protein>
    <recommendedName>
        <fullName evidence="1">Berberine/berberine-like domain-containing protein</fullName>
    </recommendedName>
</protein>
<proteinExistence type="predicted"/>
<sequence length="262" mass="29400">AVLTFDPSAADDLAQWYALMVNQSYRWANEGWGGHIMGPSLIHVNPLLRLAQAEHSMSPATEFVRARGGSVTIEELPSWLAFFTKYVLSAERDVGYQVAMGTRLLPSGLFSTESGRAQLSLLINSTLPYASPYVIAGTPWLFHETPGATSVTPAWRDAIWHMGLSSRFPYNSTLSERTATYQTMEEHIQQFRDLAPESGAYFNEGDIYEPDHQQSFWGNNYAKLLEVKHKILVSDPDGILDCWQCVGWKGPSDPLYQCYIKL</sequence>
<keyword evidence="3" id="KW-1185">Reference proteome</keyword>
<dbReference type="AlphaFoldDB" id="A0A060SFI9"/>
<organism evidence="2 3">
    <name type="scientific">Pycnoporus cinnabarinus</name>
    <name type="common">Cinnabar-red polypore</name>
    <name type="synonym">Trametes cinnabarina</name>
    <dbReference type="NCBI Taxonomy" id="5643"/>
    <lineage>
        <taxon>Eukaryota</taxon>
        <taxon>Fungi</taxon>
        <taxon>Dikarya</taxon>
        <taxon>Basidiomycota</taxon>
        <taxon>Agaricomycotina</taxon>
        <taxon>Agaricomycetes</taxon>
        <taxon>Polyporales</taxon>
        <taxon>Polyporaceae</taxon>
        <taxon>Trametes</taxon>
    </lineage>
</organism>
<dbReference type="EMBL" id="CCBP010000098">
    <property type="protein sequence ID" value="CDO71163.1"/>
    <property type="molecule type" value="Genomic_DNA"/>
</dbReference>
<evidence type="ECO:0000313" key="2">
    <source>
        <dbReference type="EMBL" id="CDO71163.1"/>
    </source>
</evidence>
<dbReference type="HOGENOM" id="CLU_018354_4_0_1"/>
<dbReference type="OrthoDB" id="9983560at2759"/>
<dbReference type="STRING" id="5643.A0A060SFI9"/>
<accession>A0A060SFI9</accession>
<dbReference type="Proteomes" id="UP000029665">
    <property type="component" value="Unassembled WGS sequence"/>
</dbReference>
<gene>
    <name evidence="2" type="ORF">BN946_scf184845.g33</name>
</gene>
<feature type="non-terminal residue" evidence="2">
    <location>
        <position position="1"/>
    </location>
</feature>
<dbReference type="Gene3D" id="3.40.462.20">
    <property type="match status" value="1"/>
</dbReference>
<reference evidence="2" key="1">
    <citation type="submission" date="2014-01" db="EMBL/GenBank/DDBJ databases">
        <title>The genome of the white-rot fungus Pycnoporus cinnabarinus: a basidiomycete model with a versatile arsenal for lignocellulosic biomass breakdown.</title>
        <authorList>
            <person name="Levasseur A."/>
            <person name="Lomascolo A."/>
            <person name="Ruiz-Duenas F.J."/>
            <person name="Uzan E."/>
            <person name="Piumi F."/>
            <person name="Kues U."/>
            <person name="Ram A.F.J."/>
            <person name="Murat C."/>
            <person name="Haon M."/>
            <person name="Benoit I."/>
            <person name="Arfi Y."/>
            <person name="Chevret D."/>
            <person name="Drula E."/>
            <person name="Kwon M.J."/>
            <person name="Gouret P."/>
            <person name="Lesage-Meessen L."/>
            <person name="Lombard V."/>
            <person name="Mariette J."/>
            <person name="Noirot C."/>
            <person name="Park J."/>
            <person name="Patyshakuliyeva A."/>
            <person name="Wieneger R.A.B."/>
            <person name="Wosten H.A.B."/>
            <person name="Martin F."/>
            <person name="Coutinho P.M."/>
            <person name="de Vries R."/>
            <person name="Martinez A.T."/>
            <person name="Klopp C."/>
            <person name="Pontarotti P."/>
            <person name="Henrissat B."/>
            <person name="Record E."/>
        </authorList>
    </citation>
    <scope>NUCLEOTIDE SEQUENCE [LARGE SCALE GENOMIC DNA]</scope>
    <source>
        <strain evidence="2">BRFM137</strain>
    </source>
</reference>
<comment type="caution">
    <text evidence="2">The sequence shown here is derived from an EMBL/GenBank/DDBJ whole genome shotgun (WGS) entry which is preliminary data.</text>
</comment>
<evidence type="ECO:0000259" key="1">
    <source>
        <dbReference type="Pfam" id="PF08031"/>
    </source>
</evidence>
<dbReference type="InterPro" id="IPR016169">
    <property type="entry name" value="FAD-bd_PCMH_sub2"/>
</dbReference>
<dbReference type="Gene3D" id="3.30.465.10">
    <property type="match status" value="1"/>
</dbReference>